<keyword evidence="2" id="KW-1185">Reference proteome</keyword>
<reference evidence="1 2" key="1">
    <citation type="submission" date="2016-11" db="EMBL/GenBank/DDBJ databases">
        <title>Whole Genome Sequencing of Mucilaginibacter polytrichastri RG4-7(T) isolated from the moss sample.</title>
        <authorList>
            <person name="Li Y."/>
        </authorList>
    </citation>
    <scope>NUCLEOTIDE SEQUENCE [LARGE SCALE GENOMIC DNA]</scope>
    <source>
        <strain evidence="1 2">RG4-7</strain>
    </source>
</reference>
<comment type="caution">
    <text evidence="1">The sequence shown here is derived from an EMBL/GenBank/DDBJ whole genome shotgun (WGS) entry which is preliminary data.</text>
</comment>
<gene>
    <name evidence="1" type="ORF">RG47T_3652</name>
</gene>
<dbReference type="RefSeq" id="WP_074490778.1">
    <property type="nucleotide sequence ID" value="NZ_FPAM01000010.1"/>
</dbReference>
<accession>A0A1Q6A2G3</accession>
<name>A0A1Q6A2G3_9SPHI</name>
<sequence length="171" mass="19820">MLSYELQLKKLNKIFTSTSPQFPQILGVGNSELETTKDFFSKLSQEINRIILSGEKFPENISIDNRLNYPRGRGTFNLPLSIELKMLLHKEMIERNITKTQLANLLALTEHDVKADEWQLSKTIHLKPSLPPRYKKVQRLLDVKHNSKIQELAEAFRVIDKVIKIDLLPKD</sequence>
<evidence type="ECO:0000313" key="2">
    <source>
        <dbReference type="Proteomes" id="UP000186720"/>
    </source>
</evidence>
<proteinExistence type="predicted"/>
<evidence type="ECO:0000313" key="1">
    <source>
        <dbReference type="EMBL" id="OKS88188.1"/>
    </source>
</evidence>
<protein>
    <submittedName>
        <fullName evidence="1">Uncharacterized protein</fullName>
    </submittedName>
</protein>
<dbReference type="AlphaFoldDB" id="A0A1Q6A2G3"/>
<organism evidence="1 2">
    <name type="scientific">Mucilaginibacter polytrichastri</name>
    <dbReference type="NCBI Taxonomy" id="1302689"/>
    <lineage>
        <taxon>Bacteria</taxon>
        <taxon>Pseudomonadati</taxon>
        <taxon>Bacteroidota</taxon>
        <taxon>Sphingobacteriia</taxon>
        <taxon>Sphingobacteriales</taxon>
        <taxon>Sphingobacteriaceae</taxon>
        <taxon>Mucilaginibacter</taxon>
    </lineage>
</organism>
<dbReference type="EMBL" id="MPPL01000001">
    <property type="protein sequence ID" value="OKS88188.1"/>
    <property type="molecule type" value="Genomic_DNA"/>
</dbReference>
<dbReference type="Proteomes" id="UP000186720">
    <property type="component" value="Unassembled WGS sequence"/>
</dbReference>